<proteinExistence type="predicted"/>
<dbReference type="WBParaSite" id="Csp11.Scaffold603.g5502.t1">
    <property type="protein sequence ID" value="Csp11.Scaffold603.g5502.t1"/>
    <property type="gene ID" value="Csp11.Scaffold603.g5502"/>
</dbReference>
<evidence type="ECO:0000313" key="2">
    <source>
        <dbReference type="WBParaSite" id="Csp11.Scaffold603.g5502.t1"/>
    </source>
</evidence>
<evidence type="ECO:0000313" key="1">
    <source>
        <dbReference type="Proteomes" id="UP000095282"/>
    </source>
</evidence>
<dbReference type="PANTHER" id="PTHR37964:SF1">
    <property type="entry name" value="SUPPRESSOR-RELATED"/>
    <property type="match status" value="1"/>
</dbReference>
<dbReference type="AlphaFoldDB" id="A0A1I7TFR5"/>
<protein>
    <submittedName>
        <fullName evidence="2">Skp1 domain-containing protein</fullName>
    </submittedName>
</protein>
<sequence>MCEIPIRFVDPNESTIIRDRSLIAKIPLIVRSIEMTVIPDSRGFKQLFFQYPDWKTTDFVINDPILIPFAKKPTEFLLNHVRKYEAPEEKSDKLLVNNSEYSEAKEQEIDFLLDVMSVATYLECDAFHEAIGFVVAKKLNGLSVEEIGEVLNHKVIPKGSDEENWMKIKGDS</sequence>
<dbReference type="Proteomes" id="UP000095282">
    <property type="component" value="Unplaced"/>
</dbReference>
<organism evidence="1 2">
    <name type="scientific">Caenorhabditis tropicalis</name>
    <dbReference type="NCBI Taxonomy" id="1561998"/>
    <lineage>
        <taxon>Eukaryota</taxon>
        <taxon>Metazoa</taxon>
        <taxon>Ecdysozoa</taxon>
        <taxon>Nematoda</taxon>
        <taxon>Chromadorea</taxon>
        <taxon>Rhabditida</taxon>
        <taxon>Rhabditina</taxon>
        <taxon>Rhabditomorpha</taxon>
        <taxon>Rhabditoidea</taxon>
        <taxon>Rhabditidae</taxon>
        <taxon>Peloderinae</taxon>
        <taxon>Caenorhabditis</taxon>
    </lineage>
</organism>
<dbReference type="PANTHER" id="PTHR37964">
    <property type="entry name" value="SUPPRESSOR"/>
    <property type="match status" value="1"/>
</dbReference>
<keyword evidence="1" id="KW-1185">Reference proteome</keyword>
<name>A0A1I7TFR5_9PELO</name>
<reference evidence="2" key="1">
    <citation type="submission" date="2016-11" db="UniProtKB">
        <authorList>
            <consortium name="WormBaseParasite"/>
        </authorList>
    </citation>
    <scope>IDENTIFICATION</scope>
</reference>
<accession>A0A1I7TFR5</accession>